<sequence>MVLDDFQAIVFIGYPQATIVKYGTIFITVEGMLPDLVWQVLEHLGFQIVSIGGEDIMALGGIMTFVLNSCSVLTSGRNAGLQLRESAK</sequence>
<comment type="caution">
    <text evidence="1">The sequence shown here is derived from an EMBL/GenBank/DDBJ whole genome shotgun (WGS) entry which is preliminary data.</text>
</comment>
<dbReference type="EMBL" id="QTSX02005705">
    <property type="protein sequence ID" value="KAJ9058819.1"/>
    <property type="molecule type" value="Genomic_DNA"/>
</dbReference>
<accession>A0ACC2S901</accession>
<gene>
    <name evidence="1" type="ORF">DSO57_1008348</name>
</gene>
<keyword evidence="2" id="KW-1185">Reference proteome</keyword>
<protein>
    <submittedName>
        <fullName evidence="1">Uncharacterized protein</fullName>
    </submittedName>
</protein>
<reference evidence="1" key="1">
    <citation type="submission" date="2022-04" db="EMBL/GenBank/DDBJ databases">
        <title>Genome of the entomopathogenic fungus Entomophthora muscae.</title>
        <authorList>
            <person name="Elya C."/>
            <person name="Lovett B.R."/>
            <person name="Lee E."/>
            <person name="Macias A.M."/>
            <person name="Hajek A.E."/>
            <person name="De Bivort B.L."/>
            <person name="Kasson M.T."/>
            <person name="De Fine Licht H.H."/>
            <person name="Stajich J.E."/>
        </authorList>
    </citation>
    <scope>NUCLEOTIDE SEQUENCE</scope>
    <source>
        <strain evidence="1">Berkeley</strain>
    </source>
</reference>
<dbReference type="Proteomes" id="UP001165960">
    <property type="component" value="Unassembled WGS sequence"/>
</dbReference>
<evidence type="ECO:0000313" key="1">
    <source>
        <dbReference type="EMBL" id="KAJ9058819.1"/>
    </source>
</evidence>
<organism evidence="1 2">
    <name type="scientific">Entomophthora muscae</name>
    <dbReference type="NCBI Taxonomy" id="34485"/>
    <lineage>
        <taxon>Eukaryota</taxon>
        <taxon>Fungi</taxon>
        <taxon>Fungi incertae sedis</taxon>
        <taxon>Zoopagomycota</taxon>
        <taxon>Entomophthoromycotina</taxon>
        <taxon>Entomophthoromycetes</taxon>
        <taxon>Entomophthorales</taxon>
        <taxon>Entomophthoraceae</taxon>
        <taxon>Entomophthora</taxon>
    </lineage>
</organism>
<proteinExistence type="predicted"/>
<name>A0ACC2S901_9FUNG</name>
<evidence type="ECO:0000313" key="2">
    <source>
        <dbReference type="Proteomes" id="UP001165960"/>
    </source>
</evidence>